<accession>A0A2T0WPM2</accession>
<reference evidence="1 2" key="1">
    <citation type="submission" date="2018-03" db="EMBL/GenBank/DDBJ databases">
        <title>Genomic Encyclopedia of Archaeal and Bacterial Type Strains, Phase II (KMG-II): from individual species to whole genera.</title>
        <authorList>
            <person name="Goeker M."/>
        </authorList>
    </citation>
    <scope>NUCLEOTIDE SEQUENCE [LARGE SCALE GENOMIC DNA]</scope>
    <source>
        <strain evidence="1 2">DSM 27929</strain>
    </source>
</reference>
<dbReference type="EMBL" id="PVTR01000004">
    <property type="protein sequence ID" value="PRY88642.1"/>
    <property type="molecule type" value="Genomic_DNA"/>
</dbReference>
<proteinExistence type="predicted"/>
<evidence type="ECO:0000313" key="2">
    <source>
        <dbReference type="Proteomes" id="UP000238157"/>
    </source>
</evidence>
<protein>
    <recommendedName>
        <fullName evidence="3">DUF2116 family Zn-ribbon domain-containing protein</fullName>
    </recommendedName>
</protein>
<dbReference type="AlphaFoldDB" id="A0A2T0WPM2"/>
<dbReference type="RefSeq" id="WP_106133358.1">
    <property type="nucleotide sequence ID" value="NZ_PVTR01000004.1"/>
</dbReference>
<sequence>MEVQRRHCLYCGSVIHGRSDKKFCNDNCRSSHNNQNKEEDGNQVKTINFILRSNRKILMLVLKDGVETVKVPKERLSQLGFNFKYHTHHFPHSPSKNFWFCFDYGFLDFWDGWVLVVRDMGESYLQNLNSKVKGL</sequence>
<evidence type="ECO:0000313" key="1">
    <source>
        <dbReference type="EMBL" id="PRY88642.1"/>
    </source>
</evidence>
<keyword evidence="2" id="KW-1185">Reference proteome</keyword>
<name>A0A2T0WPM2_9BACT</name>
<dbReference type="Proteomes" id="UP000238157">
    <property type="component" value="Unassembled WGS sequence"/>
</dbReference>
<evidence type="ECO:0008006" key="3">
    <source>
        <dbReference type="Google" id="ProtNLM"/>
    </source>
</evidence>
<organism evidence="1 2">
    <name type="scientific">Mongoliibacter ruber</name>
    <dbReference type="NCBI Taxonomy" id="1750599"/>
    <lineage>
        <taxon>Bacteria</taxon>
        <taxon>Pseudomonadati</taxon>
        <taxon>Bacteroidota</taxon>
        <taxon>Cytophagia</taxon>
        <taxon>Cytophagales</taxon>
        <taxon>Cyclobacteriaceae</taxon>
        <taxon>Mongoliibacter</taxon>
    </lineage>
</organism>
<comment type="caution">
    <text evidence="1">The sequence shown here is derived from an EMBL/GenBank/DDBJ whole genome shotgun (WGS) entry which is preliminary data.</text>
</comment>
<gene>
    <name evidence="1" type="ORF">CLW00_104294</name>
</gene>
<dbReference type="OrthoDB" id="5187906at2"/>